<feature type="region of interest" description="Disordered" evidence="1">
    <location>
        <begin position="195"/>
        <end position="295"/>
    </location>
</feature>
<reference evidence="4" key="1">
    <citation type="journal article" date="2015" name="Genome Announc.">
        <title>Draft genome sequence of the cellulolytic fungus Chaetomium globosum.</title>
        <authorList>
            <person name="Cuomo C.A."/>
            <person name="Untereiner W.A."/>
            <person name="Ma L.-J."/>
            <person name="Grabherr M."/>
            <person name="Birren B.W."/>
        </authorList>
    </citation>
    <scope>NUCLEOTIDE SEQUENCE [LARGE SCALE GENOMIC DNA]</scope>
    <source>
        <strain evidence="4">ATCC 6205 / CBS 148.51 / DSM 1962 / NBRC 6347 / NRRL 1970</strain>
    </source>
</reference>
<dbReference type="OrthoDB" id="428342at2759"/>
<feature type="transmembrane region" description="Helical" evidence="2">
    <location>
        <begin position="52"/>
        <end position="70"/>
    </location>
</feature>
<gene>
    <name evidence="3" type="ORF">CHGG_04281</name>
</gene>
<feature type="region of interest" description="Disordered" evidence="1">
    <location>
        <begin position="146"/>
        <end position="179"/>
    </location>
</feature>
<organism evidence="3 4">
    <name type="scientific">Chaetomium globosum (strain ATCC 6205 / CBS 148.51 / DSM 1962 / NBRC 6347 / NRRL 1970)</name>
    <name type="common">Soil fungus</name>
    <dbReference type="NCBI Taxonomy" id="306901"/>
    <lineage>
        <taxon>Eukaryota</taxon>
        <taxon>Fungi</taxon>
        <taxon>Dikarya</taxon>
        <taxon>Ascomycota</taxon>
        <taxon>Pezizomycotina</taxon>
        <taxon>Sordariomycetes</taxon>
        <taxon>Sordariomycetidae</taxon>
        <taxon>Sordariales</taxon>
        <taxon>Chaetomiaceae</taxon>
        <taxon>Chaetomium</taxon>
    </lineage>
</organism>
<dbReference type="GeneID" id="4392825"/>
<feature type="compositionally biased region" description="Low complexity" evidence="1">
    <location>
        <begin position="403"/>
        <end position="413"/>
    </location>
</feature>
<dbReference type="RefSeq" id="XP_001223495.1">
    <property type="nucleotide sequence ID" value="XM_001223494.1"/>
</dbReference>
<evidence type="ECO:0000256" key="2">
    <source>
        <dbReference type="SAM" id="Phobius"/>
    </source>
</evidence>
<evidence type="ECO:0000313" key="3">
    <source>
        <dbReference type="EMBL" id="EAQ87662.1"/>
    </source>
</evidence>
<feature type="compositionally biased region" description="Polar residues" evidence="1">
    <location>
        <begin position="220"/>
        <end position="230"/>
    </location>
</feature>
<feature type="transmembrane region" description="Helical" evidence="2">
    <location>
        <begin position="12"/>
        <end position="32"/>
    </location>
</feature>
<dbReference type="SUPFAM" id="SSF48452">
    <property type="entry name" value="TPR-like"/>
    <property type="match status" value="1"/>
</dbReference>
<dbReference type="Proteomes" id="UP000001056">
    <property type="component" value="Unassembled WGS sequence"/>
</dbReference>
<keyword evidence="2" id="KW-1133">Transmembrane helix</keyword>
<proteinExistence type="predicted"/>
<dbReference type="InParanoid" id="Q2H1R5"/>
<dbReference type="STRING" id="306901.Q2H1R5"/>
<protein>
    <recommendedName>
        <fullName evidence="5">Trafficking protein particle complex subunit 12</fullName>
    </recommendedName>
</protein>
<evidence type="ECO:0000256" key="1">
    <source>
        <dbReference type="SAM" id="MobiDB-lite"/>
    </source>
</evidence>
<dbReference type="AlphaFoldDB" id="Q2H1R5"/>
<feature type="compositionally biased region" description="Polar residues" evidence="1">
    <location>
        <begin position="244"/>
        <end position="256"/>
    </location>
</feature>
<evidence type="ECO:0008006" key="5">
    <source>
        <dbReference type="Google" id="ProtNLM"/>
    </source>
</evidence>
<keyword evidence="2" id="KW-0472">Membrane</keyword>
<feature type="region of interest" description="Disordered" evidence="1">
    <location>
        <begin position="403"/>
        <end position="439"/>
    </location>
</feature>
<dbReference type="HOGENOM" id="CLU_022275_0_0_1"/>
<dbReference type="eggNOG" id="ENOG502RXW3">
    <property type="taxonomic scope" value="Eukaryota"/>
</dbReference>
<dbReference type="VEuPathDB" id="FungiDB:CHGG_04281"/>
<feature type="compositionally biased region" description="Pro residues" evidence="1">
    <location>
        <begin position="414"/>
        <end position="423"/>
    </location>
</feature>
<keyword evidence="4" id="KW-1185">Reference proteome</keyword>
<feature type="transmembrane region" description="Helical" evidence="2">
    <location>
        <begin position="90"/>
        <end position="109"/>
    </location>
</feature>
<name>Q2H1R5_CHAGB</name>
<dbReference type="EMBL" id="CH408032">
    <property type="protein sequence ID" value="EAQ87662.1"/>
    <property type="molecule type" value="Genomic_DNA"/>
</dbReference>
<dbReference type="PANTHER" id="PTHR35179:SF1">
    <property type="entry name" value="INTEGRAL MEMBRANE PROTEIN"/>
    <property type="match status" value="1"/>
</dbReference>
<dbReference type="InterPro" id="IPR011990">
    <property type="entry name" value="TPR-like_helical_dom_sf"/>
</dbReference>
<keyword evidence="2" id="KW-0812">Transmembrane</keyword>
<accession>Q2H1R5</accession>
<dbReference type="PANTHER" id="PTHR35179">
    <property type="entry name" value="PROTEIN CBG02620"/>
    <property type="match status" value="1"/>
</dbReference>
<feature type="compositionally biased region" description="Low complexity" evidence="1">
    <location>
        <begin position="160"/>
        <end position="174"/>
    </location>
</feature>
<evidence type="ECO:0000313" key="4">
    <source>
        <dbReference type="Proteomes" id="UP000001056"/>
    </source>
</evidence>
<sequence>MYNPVKERRLKLGLFIAIGFINVSVFCVWIPARLQISPTIVHVNEIWDRIEKALFAAVDMAMNLYFMWLVKSKLVSNGLTQYNLVYKYNMITVCLSMLLDAMLIGFMSLPDDAVYFQVQALAYLTKLSIEVNMADLLGKVVKRSQEGDAPLPMSDRATWQTSPQTTGQTTGQPQLGMNAFDPEWLGSAKQFILPLGSRDRGGDGDGQMQEFNLDVLDGKNTPTRPRSSTKGPLDDDGPLASPLSADQVQRTLSLRSHTAPRSPALGSPMMRSPAHSPAPTGKRVPIGGAPPSKHGPKDFSYLLRPEIYHPLTPLNIPPPFRNPPNPPASDTPIPELLSQGYFRAAAIAATQTLTGGTVDPTDHDRIFDLLYTRLACLTLIDATTLAAQEVKALGDLHSAFYYTTPTPQQQHPGSQPPQTPGSQPPQDTSTPTPPTPTHLVPWPLRLLAVRLQALGFGDPRRAVMSYYELAREARARVAAARAAHDHSAAEAWKHRLADLGVRVAGALVEMDDLAGAVGHLGTLGGDRGSGGGGEGGMGMVRVRRALLWLHLGDVDAARACVGGEAVQGGVDERMVTALCDMADGEYDAALGKWADLKELVGDDEMVCVNMAVCLLYVGRMHEGRALLEQLVDTGRSSHTLLFNLSTMYELCTDRSRVLKVGLSERVAAMGDRMGGWEKNNADFKL</sequence>